<dbReference type="Gene3D" id="3.40.190.80">
    <property type="match status" value="1"/>
</dbReference>
<feature type="binding site" evidence="3">
    <location>
        <position position="220"/>
    </location>
    <ligand>
        <name>Mg(2+)</name>
        <dbReference type="ChEBI" id="CHEBI:18420"/>
        <label>2</label>
    </ligand>
</feature>
<dbReference type="PANTHER" id="PTHR43028">
    <property type="entry name" value="3'(2'),5'-BISPHOSPHATE NUCLEOTIDASE 1"/>
    <property type="match status" value="1"/>
</dbReference>
<dbReference type="Proteomes" id="UP000015354">
    <property type="component" value="Unassembled WGS sequence"/>
</dbReference>
<keyword evidence="3" id="KW-0479">Metal-binding</keyword>
<feature type="binding site" evidence="3">
    <location>
        <position position="217"/>
    </location>
    <ligand>
        <name>Mg(2+)</name>
        <dbReference type="ChEBI" id="CHEBI:18420"/>
        <label>1</label>
        <note>catalytic</note>
    </ligand>
</feature>
<dbReference type="InterPro" id="IPR000760">
    <property type="entry name" value="Inositol_monophosphatase-like"/>
</dbReference>
<evidence type="ECO:0000256" key="2">
    <source>
        <dbReference type="ARBA" id="ARBA00012633"/>
    </source>
</evidence>
<evidence type="ECO:0000313" key="4">
    <source>
        <dbReference type="EMBL" id="EPY23858.1"/>
    </source>
</evidence>
<dbReference type="Gene3D" id="3.30.540.10">
    <property type="entry name" value="Fructose-1,6-Bisphosphatase, subunit A, domain 1"/>
    <property type="match status" value="1"/>
</dbReference>
<evidence type="ECO:0000256" key="3">
    <source>
        <dbReference type="PIRSR" id="PIRSR600760-2"/>
    </source>
</evidence>
<keyword evidence="5" id="KW-1185">Reference proteome</keyword>
<dbReference type="Pfam" id="PF00459">
    <property type="entry name" value="Inositol_P"/>
    <property type="match status" value="1"/>
</dbReference>
<comment type="caution">
    <text evidence="4">The sequence shown here is derived from an EMBL/GenBank/DDBJ whole genome shotgun (WGS) entry which is preliminary data.</text>
</comment>
<dbReference type="InterPro" id="IPR050725">
    <property type="entry name" value="CysQ/Inositol_MonoPase"/>
</dbReference>
<organism evidence="4 5">
    <name type="scientific">Strigomonas culicis</name>
    <dbReference type="NCBI Taxonomy" id="28005"/>
    <lineage>
        <taxon>Eukaryota</taxon>
        <taxon>Discoba</taxon>
        <taxon>Euglenozoa</taxon>
        <taxon>Kinetoplastea</taxon>
        <taxon>Metakinetoplastina</taxon>
        <taxon>Trypanosomatida</taxon>
        <taxon>Trypanosomatidae</taxon>
        <taxon>Strigomonadinae</taxon>
        <taxon>Strigomonas</taxon>
    </lineage>
</organism>
<dbReference type="OrthoDB" id="411145at2759"/>
<dbReference type="EMBL" id="ATMH01007417">
    <property type="protein sequence ID" value="EPY23858.1"/>
    <property type="molecule type" value="Genomic_DNA"/>
</dbReference>
<evidence type="ECO:0000313" key="5">
    <source>
        <dbReference type="Proteomes" id="UP000015354"/>
    </source>
</evidence>
<dbReference type="EC" id="3.1.3.7" evidence="2"/>
<dbReference type="SUPFAM" id="SSF56655">
    <property type="entry name" value="Carbohydrate phosphatase"/>
    <property type="match status" value="1"/>
</dbReference>
<accession>S9U4I3</accession>
<feature type="binding site" evidence="3">
    <location>
        <position position="155"/>
    </location>
    <ligand>
        <name>Mg(2+)</name>
        <dbReference type="ChEBI" id="CHEBI:18420"/>
        <label>1</label>
        <note>catalytic</note>
    </ligand>
</feature>
<name>S9U4I3_9TRYP</name>
<reference evidence="4 5" key="1">
    <citation type="journal article" date="2013" name="PLoS ONE">
        <title>Predicting the Proteins of Angomonas deanei, Strigomonas culicis and Their Respective Endosymbionts Reveals New Aspects of the Trypanosomatidae Family.</title>
        <authorList>
            <person name="Motta M.C."/>
            <person name="Martins A.C."/>
            <person name="de Souza S.S."/>
            <person name="Catta-Preta C.M."/>
            <person name="Silva R."/>
            <person name="Klein C.C."/>
            <person name="de Almeida L.G."/>
            <person name="de Lima Cunha O."/>
            <person name="Ciapina L.P."/>
            <person name="Brocchi M."/>
            <person name="Colabardini A.C."/>
            <person name="de Araujo Lima B."/>
            <person name="Machado C.R."/>
            <person name="de Almeida Soares C.M."/>
            <person name="Probst C.M."/>
            <person name="de Menezes C.B."/>
            <person name="Thompson C.E."/>
            <person name="Bartholomeu D.C."/>
            <person name="Gradia D.F."/>
            <person name="Pavoni D.P."/>
            <person name="Grisard E.C."/>
            <person name="Fantinatti-Garboggini F."/>
            <person name="Marchini F.K."/>
            <person name="Rodrigues-Luiz G.F."/>
            <person name="Wagner G."/>
            <person name="Goldman G.H."/>
            <person name="Fietto J.L."/>
            <person name="Elias M.C."/>
            <person name="Goldman M.H."/>
            <person name="Sagot M.F."/>
            <person name="Pereira M."/>
            <person name="Stoco P.H."/>
            <person name="de Mendonca-Neto R.P."/>
            <person name="Teixeira S.M."/>
            <person name="Maciel T.E."/>
            <person name="de Oliveira Mendes T.A."/>
            <person name="Urmenyi T.P."/>
            <person name="de Souza W."/>
            <person name="Schenkman S."/>
            <person name="de Vasconcelos A.T."/>
        </authorList>
    </citation>
    <scope>NUCLEOTIDE SEQUENCE [LARGE SCALE GENOMIC DNA]</scope>
</reference>
<dbReference type="PANTHER" id="PTHR43028:SF5">
    <property type="entry name" value="3'(2'),5'-BISPHOSPHATE NUCLEOTIDASE 1"/>
    <property type="match status" value="1"/>
</dbReference>
<comment type="similarity">
    <text evidence="1">Belongs to the inositol monophosphatase superfamily.</text>
</comment>
<feature type="binding site" evidence="3">
    <location>
        <position position="371"/>
    </location>
    <ligand>
        <name>Mg(2+)</name>
        <dbReference type="ChEBI" id="CHEBI:18420"/>
        <label>1</label>
        <note>catalytic</note>
    </ligand>
</feature>
<feature type="binding site" evidence="3">
    <location>
        <position position="219"/>
    </location>
    <ligand>
        <name>Mg(2+)</name>
        <dbReference type="ChEBI" id="CHEBI:18420"/>
        <label>1</label>
        <note>catalytic</note>
    </ligand>
</feature>
<gene>
    <name evidence="4" type="ORF">STCU_07417</name>
</gene>
<keyword evidence="3" id="KW-0460">Magnesium</keyword>
<evidence type="ECO:0000256" key="1">
    <source>
        <dbReference type="ARBA" id="ARBA00009759"/>
    </source>
</evidence>
<protein>
    <recommendedName>
        <fullName evidence="2">3'(2'),5'-bisphosphate nucleotidase</fullName>
        <ecNumber evidence="2">3.1.3.7</ecNumber>
    </recommendedName>
</protein>
<proteinExistence type="inferred from homology"/>
<dbReference type="AlphaFoldDB" id="S9U4I3"/>
<sequence length="429" mass="46828">MNCNFYLLHMFLRSKTVSLSVCSILFVCCSLLLQVQSLGIFICVPAMASIDILDLLLVLARGTLAAQQYIANDLLKLHQFTFDAASVLELEQSEREQLVDNLKKHVQVDVKAELGHKEGDAAKDLVTTADVLTQAVLATLMAGSTAGTPYTMVGEEDAPDAAVAPQVDRCLATYYSPALRVPHQEVLRAHVQRTGGRQVVAADSVEALRRRVGVFIDPIDGTNCFVQGVWEAPMTLAGITVDGVPVAAVANRVFIFPLGGAELRHEQSSLSYVWNFEAMKPFMVFEGKRVEKVPTPALPSGAVLRVAQSSTTQKVFLEEVNRKLEPSEPVYARGAGNKEFFLIQEMLKTQISSIGTSDVFICSGDGVKKWDTCAPHAFIYALGGDIYEGDGEPVRYDVTLDDKYSLRKGVVACTHAAATELEKRMGWHS</sequence>
<dbReference type="GO" id="GO:0008441">
    <property type="term" value="F:3'(2'),5'-bisphosphate nucleotidase activity"/>
    <property type="evidence" value="ECO:0007669"/>
    <property type="project" value="UniProtKB-EC"/>
</dbReference>
<comment type="cofactor">
    <cofactor evidence="3">
        <name>Mg(2+)</name>
        <dbReference type="ChEBI" id="CHEBI:18420"/>
    </cofactor>
</comment>
<dbReference type="GO" id="GO:0046872">
    <property type="term" value="F:metal ion binding"/>
    <property type="evidence" value="ECO:0007669"/>
    <property type="project" value="UniProtKB-KW"/>
</dbReference>